<evidence type="ECO:0000256" key="16">
    <source>
        <dbReference type="ARBA" id="ARBA00023204"/>
    </source>
</evidence>
<comment type="cofactor">
    <cofactor evidence="1">
        <name>Mn(2+)</name>
        <dbReference type="ChEBI" id="CHEBI:29035"/>
    </cofactor>
</comment>
<keyword evidence="10" id="KW-0378">Hydrolase</keyword>
<dbReference type="InterPro" id="IPR012310">
    <property type="entry name" value="DNA_ligase_ATP-dep_cent"/>
</dbReference>
<evidence type="ECO:0000256" key="20">
    <source>
        <dbReference type="ARBA" id="ARBA00034003"/>
    </source>
</evidence>
<dbReference type="EMBL" id="CP063189">
    <property type="protein sequence ID" value="WCZ32373.1"/>
    <property type="molecule type" value="Genomic_DNA"/>
</dbReference>
<evidence type="ECO:0000256" key="4">
    <source>
        <dbReference type="ARBA" id="ARBA00022679"/>
    </source>
</evidence>
<dbReference type="InterPro" id="IPR012309">
    <property type="entry name" value="DNA_ligase_ATP-dep_C"/>
</dbReference>
<feature type="region of interest" description="Disordered" evidence="23">
    <location>
        <begin position="298"/>
        <end position="361"/>
    </location>
</feature>
<evidence type="ECO:0000313" key="25">
    <source>
        <dbReference type="EMBL" id="WCZ32373.1"/>
    </source>
</evidence>
<keyword evidence="13" id="KW-0239">DNA-directed DNA polymerase</keyword>
<keyword evidence="9" id="KW-0227">DNA damage</keyword>
<dbReference type="Pfam" id="PF13298">
    <property type="entry name" value="LigD_N"/>
    <property type="match status" value="1"/>
</dbReference>
<comment type="similarity">
    <text evidence="21">In the C-terminal section; belongs to the ATP-dependent DNA ligase family.</text>
</comment>
<dbReference type="NCBIfam" id="NF007210">
    <property type="entry name" value="PRK09632.1"/>
    <property type="match status" value="1"/>
</dbReference>
<dbReference type="InterPro" id="IPR033649">
    <property type="entry name" value="MtLigD_Pol-like"/>
</dbReference>
<evidence type="ECO:0000256" key="19">
    <source>
        <dbReference type="ARBA" id="ARBA00029943"/>
    </source>
</evidence>
<feature type="domain" description="ATP-dependent DNA ligase family profile" evidence="24">
    <location>
        <begin position="640"/>
        <end position="763"/>
    </location>
</feature>
<dbReference type="Proteomes" id="UP001220064">
    <property type="component" value="Chromosome"/>
</dbReference>
<keyword evidence="17" id="KW-0464">Manganese</keyword>
<evidence type="ECO:0000256" key="10">
    <source>
        <dbReference type="ARBA" id="ARBA00022801"/>
    </source>
</evidence>
<keyword evidence="15" id="KW-0233">DNA recombination</keyword>
<dbReference type="InterPro" id="IPR012340">
    <property type="entry name" value="NA-bd_OB-fold"/>
</dbReference>
<evidence type="ECO:0000256" key="11">
    <source>
        <dbReference type="ARBA" id="ARBA00022839"/>
    </source>
</evidence>
<dbReference type="PANTHER" id="PTHR42705:SF2">
    <property type="entry name" value="BIFUNCTIONAL NON-HOMOLOGOUS END JOINING PROTEIN LIGD"/>
    <property type="match status" value="1"/>
</dbReference>
<evidence type="ECO:0000256" key="23">
    <source>
        <dbReference type="SAM" id="MobiDB-lite"/>
    </source>
</evidence>
<evidence type="ECO:0000256" key="9">
    <source>
        <dbReference type="ARBA" id="ARBA00022763"/>
    </source>
</evidence>
<keyword evidence="11" id="KW-0269">Exonuclease</keyword>
<dbReference type="SUPFAM" id="SSF56091">
    <property type="entry name" value="DNA ligase/mRNA capping enzyme, catalytic domain"/>
    <property type="match status" value="1"/>
</dbReference>
<evidence type="ECO:0000259" key="24">
    <source>
        <dbReference type="PROSITE" id="PS50160"/>
    </source>
</evidence>
<evidence type="ECO:0000256" key="15">
    <source>
        <dbReference type="ARBA" id="ARBA00023172"/>
    </source>
</evidence>
<keyword evidence="7" id="KW-0479">Metal-binding</keyword>
<keyword evidence="16" id="KW-0234">DNA repair</keyword>
<dbReference type="Pfam" id="PF04679">
    <property type="entry name" value="DNA_ligase_A_C"/>
    <property type="match status" value="1"/>
</dbReference>
<dbReference type="PANTHER" id="PTHR42705">
    <property type="entry name" value="BIFUNCTIONAL NON-HOMOLOGOUS END JOINING PROTEIN LIGD"/>
    <property type="match status" value="1"/>
</dbReference>
<evidence type="ECO:0000256" key="14">
    <source>
        <dbReference type="ARBA" id="ARBA00023125"/>
    </source>
</evidence>
<evidence type="ECO:0000256" key="8">
    <source>
        <dbReference type="ARBA" id="ARBA00022741"/>
    </source>
</evidence>
<comment type="catalytic activity">
    <reaction evidence="20">
        <text>ATP + (deoxyribonucleotide)n-3'-hydroxyl + 5'-phospho-(deoxyribonucleotide)m = (deoxyribonucleotide)n+m + AMP + diphosphate.</text>
        <dbReference type="EC" id="6.5.1.1"/>
    </reaction>
</comment>
<dbReference type="NCBIfam" id="TIGR02779">
    <property type="entry name" value="NHEJ_ligase_lig"/>
    <property type="match status" value="1"/>
</dbReference>
<dbReference type="SUPFAM" id="SSF50249">
    <property type="entry name" value="Nucleic acid-binding proteins"/>
    <property type="match status" value="1"/>
</dbReference>
<keyword evidence="6" id="KW-0540">Nuclease</keyword>
<dbReference type="PROSITE" id="PS50160">
    <property type="entry name" value="DNA_LIGASE_A3"/>
    <property type="match status" value="1"/>
</dbReference>
<dbReference type="RefSeq" id="WP_022862431.1">
    <property type="nucleotide sequence ID" value="NZ_ATVG01000002.1"/>
</dbReference>
<keyword evidence="3" id="KW-0436">Ligase</keyword>
<keyword evidence="5" id="KW-0548">Nucleotidyltransferase</keyword>
<feature type="compositionally biased region" description="Basic and acidic residues" evidence="23">
    <location>
        <begin position="343"/>
        <end position="352"/>
    </location>
</feature>
<dbReference type="Pfam" id="PF21686">
    <property type="entry name" value="LigD_Prim-Pol"/>
    <property type="match status" value="1"/>
</dbReference>
<sequence length="868" mass="93559">MAEGKTYRVGGRELSVSNLDKVLYPETATTKAEVLHYYLAVADVIIPHIANRPVTRKRWVDGVGTAAEPADAFFRKDLEDSAPNWIPTGTIEHKTGVNAYPLIGEPAALAWCAQVAALELHTPQWRFTREGAQANPDRLVLDLDPGEGVGLDLCAQVALWSREVLDGMGLESVPVTSGSKGIHLYARLDGATPADGVSAVAHEFARALAKEHPDEVTSVMKKTARRGKVFVDWSQNNGKKTTVSPYSLRGKPQPTVAAPRQWAEIEEAASQPGSLKQLLIDDVLDRIESLGDPLAPLAPAGVAPTGATPAGATPTQTAQEEPKGETSGKDPATPDARLAKYRSMRDPKKTREPMAAASSAPGAGADAAPIFVIQEHHASSLHWDFRLERGGVLVSWAVPKGVPLDAEATRLAVHTEDHPLDYANFFGTIPKGQYGAGTVKIWDRGTCEIEKWRDGKEVIATLAGRDNGGLGGLARRFALIHTGDNKWLLKFTKKQPEDGVTAADSDHGSGGDGDGDAESARGSTGCSLRLSDLPAPMIAERGSKGQIRISEKDGHRWAFEMKWDGYRIIAGATPDGVVLASRNGNDYTDRFPQLAELSGALAGEAEKRGSAVLDGEVVALNDAGRPDFGLLQDTRHHTGHARAAADIVYMVFDVLAIGGEDLTDRPYSARRKLLETILEEGDVVRVPPSYTGSLSGAQRAARSLELEGVMAKRTDAPYFAGERDGAWLKLKFELHQEVVVIGAREGQGERSDSFASLLVAVPDADGELRYAGRVGTGFSGRELKDIAKRLRRIERKTPGVGDVPEEDRNDAWWVTPKLVAEVSLAGRTRDGRVRQAAWRGWRDDKGTRDVRWEVGNVEGDLGNGQAEN</sequence>
<keyword evidence="18" id="KW-0511">Multifunctional enzyme</keyword>
<dbReference type="NCBIfam" id="TIGR02778">
    <property type="entry name" value="ligD_pol"/>
    <property type="match status" value="1"/>
</dbReference>
<keyword evidence="26" id="KW-1185">Reference proteome</keyword>
<accession>A0ABY7U7X9</accession>
<evidence type="ECO:0000256" key="21">
    <source>
        <dbReference type="ARBA" id="ARBA00049981"/>
    </source>
</evidence>
<feature type="compositionally biased region" description="Low complexity" evidence="23">
    <location>
        <begin position="298"/>
        <end position="319"/>
    </location>
</feature>
<proteinExistence type="inferred from homology"/>
<reference evidence="25 26" key="1">
    <citation type="submission" date="2020-10" db="EMBL/GenBank/DDBJ databases">
        <title>Complete genome sequence of Corynebacterium massiliense DSM 45435, type strain of Corynebacterium massiliense.</title>
        <authorList>
            <person name="Busche T."/>
            <person name="Kalinowski J."/>
            <person name="Ruckert C."/>
        </authorList>
    </citation>
    <scope>NUCLEOTIDE SEQUENCE [LARGE SCALE GENOMIC DNA]</scope>
    <source>
        <strain evidence="25 26">DSM 45435</strain>
    </source>
</reference>
<feature type="region of interest" description="Disordered" evidence="23">
    <location>
        <begin position="498"/>
        <end position="526"/>
    </location>
</feature>
<dbReference type="CDD" id="cd07971">
    <property type="entry name" value="OBF_DNA_ligase_LigD"/>
    <property type="match status" value="1"/>
</dbReference>
<name>A0ABY7U7X9_9CORY</name>
<evidence type="ECO:0000256" key="2">
    <source>
        <dbReference type="ARBA" id="ARBA00012727"/>
    </source>
</evidence>
<dbReference type="InterPro" id="IPR014145">
    <property type="entry name" value="LigD_pol_dom"/>
</dbReference>
<evidence type="ECO:0000256" key="6">
    <source>
        <dbReference type="ARBA" id="ARBA00022722"/>
    </source>
</evidence>
<evidence type="ECO:0000256" key="3">
    <source>
        <dbReference type="ARBA" id="ARBA00022598"/>
    </source>
</evidence>
<evidence type="ECO:0000256" key="1">
    <source>
        <dbReference type="ARBA" id="ARBA00001936"/>
    </source>
</evidence>
<evidence type="ECO:0000256" key="13">
    <source>
        <dbReference type="ARBA" id="ARBA00022932"/>
    </source>
</evidence>
<dbReference type="InterPro" id="IPR014146">
    <property type="entry name" value="LigD_ligase_dom"/>
</dbReference>
<dbReference type="CDD" id="cd04863">
    <property type="entry name" value="MtLigD_Pol_like"/>
    <property type="match status" value="1"/>
</dbReference>
<keyword evidence="14" id="KW-0238">DNA-binding</keyword>
<dbReference type="NCBIfam" id="TIGR02777">
    <property type="entry name" value="LigD_PE_dom"/>
    <property type="match status" value="1"/>
</dbReference>
<dbReference type="InterPro" id="IPR014144">
    <property type="entry name" value="LigD_PE_domain"/>
</dbReference>
<keyword evidence="8" id="KW-0547">Nucleotide-binding</keyword>
<evidence type="ECO:0000256" key="5">
    <source>
        <dbReference type="ARBA" id="ARBA00022695"/>
    </source>
</evidence>
<comment type="similarity">
    <text evidence="22">In the N-terminal section; belongs to the LigD polymerase family.</text>
</comment>
<dbReference type="Gene3D" id="2.40.50.140">
    <property type="entry name" value="Nucleic acid-binding proteins"/>
    <property type="match status" value="1"/>
</dbReference>
<dbReference type="CDD" id="cd07906">
    <property type="entry name" value="Adenylation_DNA_ligase_LigD_LigC"/>
    <property type="match status" value="1"/>
</dbReference>
<dbReference type="EC" id="6.5.1.1" evidence="2"/>
<protein>
    <recommendedName>
        <fullName evidence="2">DNA ligase (ATP)</fullName>
        <ecNumber evidence="2">6.5.1.1</ecNumber>
    </recommendedName>
    <alternativeName>
        <fullName evidence="19">NHEJ DNA polymerase</fullName>
    </alternativeName>
</protein>
<keyword evidence="12" id="KW-0067">ATP-binding</keyword>
<evidence type="ECO:0000256" key="18">
    <source>
        <dbReference type="ARBA" id="ARBA00023268"/>
    </source>
</evidence>
<dbReference type="Gene3D" id="3.90.920.10">
    <property type="entry name" value="DNA primase, PRIM domain"/>
    <property type="match status" value="1"/>
</dbReference>
<evidence type="ECO:0000256" key="12">
    <source>
        <dbReference type="ARBA" id="ARBA00022840"/>
    </source>
</evidence>
<evidence type="ECO:0000256" key="17">
    <source>
        <dbReference type="ARBA" id="ARBA00023211"/>
    </source>
</evidence>
<dbReference type="InterPro" id="IPR052171">
    <property type="entry name" value="NHEJ_LigD"/>
</dbReference>
<dbReference type="Gene3D" id="3.30.470.30">
    <property type="entry name" value="DNA ligase/mRNA capping enzyme"/>
    <property type="match status" value="1"/>
</dbReference>
<gene>
    <name evidence="25" type="ORF">CMASS_04615</name>
</gene>
<evidence type="ECO:0000256" key="7">
    <source>
        <dbReference type="ARBA" id="ARBA00022723"/>
    </source>
</evidence>
<evidence type="ECO:0000256" key="22">
    <source>
        <dbReference type="ARBA" id="ARBA00049990"/>
    </source>
</evidence>
<dbReference type="Pfam" id="PF01068">
    <property type="entry name" value="DNA_ligase_A_M"/>
    <property type="match status" value="1"/>
</dbReference>
<evidence type="ECO:0000313" key="26">
    <source>
        <dbReference type="Proteomes" id="UP001220064"/>
    </source>
</evidence>
<keyword evidence="4" id="KW-0808">Transferase</keyword>
<organism evidence="25 26">
    <name type="scientific">Corynebacterium massiliense DSM 45435</name>
    <dbReference type="NCBI Taxonomy" id="1121364"/>
    <lineage>
        <taxon>Bacteria</taxon>
        <taxon>Bacillati</taxon>
        <taxon>Actinomycetota</taxon>
        <taxon>Actinomycetes</taxon>
        <taxon>Mycobacteriales</taxon>
        <taxon>Corynebacteriaceae</taxon>
        <taxon>Corynebacterium</taxon>
    </lineage>
</organism>
<dbReference type="Gene3D" id="3.30.1490.70">
    <property type="match status" value="1"/>
</dbReference>